<feature type="region of interest" description="Disordered" evidence="1">
    <location>
        <begin position="1"/>
        <end position="59"/>
    </location>
</feature>
<feature type="compositionally biased region" description="Low complexity" evidence="1">
    <location>
        <begin position="15"/>
        <end position="53"/>
    </location>
</feature>
<name>A0A6P0G9J1_9ACTN</name>
<dbReference type="EMBL" id="JAAGWE010000002">
    <property type="protein sequence ID" value="NEM04500.1"/>
    <property type="molecule type" value="Genomic_DNA"/>
</dbReference>
<sequence>MTAPTTSQRADEQPTPDSATAPAADRATGTHTGTRTGTRTDNDTDTPTGPAGDPDTELRDLVRTQDDVTSQARRIVAGRVVAQAGDSPAAEGERTDRLVAATRADLLAELRGQEQEEARRQLAEAGRSGEDAAAAVVRGATAIVRSVVPAALVRPEDLIEAAYGLADQALRVTRRLALSVTAGLRDLGSAA</sequence>
<evidence type="ECO:0000256" key="1">
    <source>
        <dbReference type="SAM" id="MobiDB-lite"/>
    </source>
</evidence>
<protein>
    <submittedName>
        <fullName evidence="2">Uncharacterized protein</fullName>
    </submittedName>
</protein>
<dbReference type="AlphaFoldDB" id="A0A6P0G9J1"/>
<dbReference type="RefSeq" id="WP_163474717.1">
    <property type="nucleotide sequence ID" value="NZ_JAAGWE010000002.1"/>
</dbReference>
<organism evidence="2 3">
    <name type="scientific">Geodermatophilus normandii</name>
    <dbReference type="NCBI Taxonomy" id="1137989"/>
    <lineage>
        <taxon>Bacteria</taxon>
        <taxon>Bacillati</taxon>
        <taxon>Actinomycetota</taxon>
        <taxon>Actinomycetes</taxon>
        <taxon>Geodermatophilales</taxon>
        <taxon>Geodermatophilaceae</taxon>
        <taxon>Geodermatophilus</taxon>
    </lineage>
</organism>
<evidence type="ECO:0000313" key="2">
    <source>
        <dbReference type="EMBL" id="NEM04500.1"/>
    </source>
</evidence>
<comment type="caution">
    <text evidence="2">The sequence shown here is derived from an EMBL/GenBank/DDBJ whole genome shotgun (WGS) entry which is preliminary data.</text>
</comment>
<proteinExistence type="predicted"/>
<accession>A0A6P0G9J1</accession>
<dbReference type="Proteomes" id="UP000471126">
    <property type="component" value="Unassembled WGS sequence"/>
</dbReference>
<evidence type="ECO:0000313" key="3">
    <source>
        <dbReference type="Proteomes" id="UP000471126"/>
    </source>
</evidence>
<reference evidence="2 3" key="1">
    <citation type="submission" date="2019-12" db="EMBL/GenBank/DDBJ databases">
        <title>WGS of CPCC 203550 I12A-02606.</title>
        <authorList>
            <person name="Jiang Z."/>
        </authorList>
    </citation>
    <scope>NUCLEOTIDE SEQUENCE [LARGE SCALE GENOMIC DNA]</scope>
    <source>
        <strain evidence="2 3">I12A-02606</strain>
    </source>
</reference>
<gene>
    <name evidence="2" type="ORF">GCU54_00440</name>
</gene>